<dbReference type="CDD" id="cd21223">
    <property type="entry name" value="CH_ASPM_rpt1"/>
    <property type="match status" value="1"/>
</dbReference>
<evidence type="ECO:0000256" key="4">
    <source>
        <dbReference type="SAM" id="MobiDB-lite"/>
    </source>
</evidence>
<evidence type="ECO:0000256" key="3">
    <source>
        <dbReference type="ARBA" id="ARBA00022860"/>
    </source>
</evidence>
<organism evidence="6">
    <name type="scientific">Fagus sylvatica</name>
    <name type="common">Beechnut</name>
    <dbReference type="NCBI Taxonomy" id="28930"/>
    <lineage>
        <taxon>Eukaryota</taxon>
        <taxon>Viridiplantae</taxon>
        <taxon>Streptophyta</taxon>
        <taxon>Embryophyta</taxon>
        <taxon>Tracheophyta</taxon>
        <taxon>Spermatophyta</taxon>
        <taxon>Magnoliopsida</taxon>
        <taxon>eudicotyledons</taxon>
        <taxon>Gunneridae</taxon>
        <taxon>Pentapetalae</taxon>
        <taxon>rosids</taxon>
        <taxon>fabids</taxon>
        <taxon>Fagales</taxon>
        <taxon>Fagaceae</taxon>
        <taxon>Fagus</taxon>
    </lineage>
</organism>
<proteinExistence type="predicted"/>
<dbReference type="GO" id="GO:0051295">
    <property type="term" value="P:establishment of meiotic spindle localization"/>
    <property type="evidence" value="ECO:0007669"/>
    <property type="project" value="TreeGrafter"/>
</dbReference>
<dbReference type="InterPro" id="IPR036872">
    <property type="entry name" value="CH_dom_sf"/>
</dbReference>
<dbReference type="SUPFAM" id="SSF47576">
    <property type="entry name" value="Calponin-homology domain, CH-domain"/>
    <property type="match status" value="1"/>
</dbReference>
<dbReference type="PANTHER" id="PTHR22706">
    <property type="entry name" value="ASSEMBLY FACTOR FOR SPINDLE MICROTUBULES"/>
    <property type="match status" value="1"/>
</dbReference>
<dbReference type="Gene3D" id="1.10.418.10">
    <property type="entry name" value="Calponin-like domain"/>
    <property type="match status" value="2"/>
</dbReference>
<feature type="region of interest" description="Disordered" evidence="4">
    <location>
        <begin position="1"/>
        <end position="44"/>
    </location>
</feature>
<evidence type="ECO:0000313" key="6">
    <source>
        <dbReference type="EMBL" id="SPD27426.1"/>
    </source>
</evidence>
<dbReference type="PANTHER" id="PTHR22706:SF1">
    <property type="entry name" value="ASSEMBLY FACTOR FOR SPINDLE MICROTUBULES"/>
    <property type="match status" value="1"/>
</dbReference>
<dbReference type="PROSITE" id="PS50021">
    <property type="entry name" value="CH"/>
    <property type="match status" value="1"/>
</dbReference>
<dbReference type="EMBL" id="OIVN01006193">
    <property type="protein sequence ID" value="SPD27426.1"/>
    <property type="molecule type" value="Genomic_DNA"/>
</dbReference>
<dbReference type="GO" id="GO:0000922">
    <property type="term" value="C:spindle pole"/>
    <property type="evidence" value="ECO:0007669"/>
    <property type="project" value="TreeGrafter"/>
</dbReference>
<dbReference type="GO" id="GO:0007051">
    <property type="term" value="P:spindle organization"/>
    <property type="evidence" value="ECO:0007669"/>
    <property type="project" value="TreeGrafter"/>
</dbReference>
<dbReference type="GO" id="GO:0000278">
    <property type="term" value="P:mitotic cell cycle"/>
    <property type="evidence" value="ECO:0007669"/>
    <property type="project" value="TreeGrafter"/>
</dbReference>
<keyword evidence="2" id="KW-0963">Cytoplasm</keyword>
<evidence type="ECO:0000256" key="2">
    <source>
        <dbReference type="ARBA" id="ARBA00022490"/>
    </source>
</evidence>
<protein>
    <recommendedName>
        <fullName evidence="5">Calponin-homology (CH) domain-containing protein</fullName>
    </recommendedName>
</protein>
<comment type="subcellular location">
    <subcellularLocation>
        <location evidence="1">Cytoplasm</location>
    </subcellularLocation>
</comment>
<dbReference type="Pfam" id="PF00307">
    <property type="entry name" value="CH"/>
    <property type="match status" value="1"/>
</dbReference>
<feature type="compositionally biased region" description="Low complexity" evidence="4">
    <location>
        <begin position="11"/>
        <end position="27"/>
    </location>
</feature>
<evidence type="ECO:0000256" key="1">
    <source>
        <dbReference type="ARBA" id="ARBA00004496"/>
    </source>
</evidence>
<dbReference type="InterPro" id="IPR001715">
    <property type="entry name" value="CH_dom"/>
</dbReference>
<name>A0A2N9IPF2_FAGSY</name>
<reference evidence="6" key="1">
    <citation type="submission" date="2018-02" db="EMBL/GenBank/DDBJ databases">
        <authorList>
            <person name="Cohen D.B."/>
            <person name="Kent A.D."/>
        </authorList>
    </citation>
    <scope>NUCLEOTIDE SEQUENCE</scope>
</reference>
<keyword evidence="3" id="KW-0112">Calmodulin-binding</keyword>
<dbReference type="AlphaFoldDB" id="A0A2N9IPF2"/>
<feature type="region of interest" description="Disordered" evidence="4">
    <location>
        <begin position="60"/>
        <end position="87"/>
    </location>
</feature>
<evidence type="ECO:0000259" key="5">
    <source>
        <dbReference type="PROSITE" id="PS50021"/>
    </source>
</evidence>
<dbReference type="GO" id="GO:0005516">
    <property type="term" value="F:calmodulin binding"/>
    <property type="evidence" value="ECO:0007669"/>
    <property type="project" value="UniProtKB-KW"/>
</dbReference>
<gene>
    <name evidence="6" type="ORF">FSB_LOCUS55308</name>
</gene>
<sequence length="682" mass="76199">MDGEEPPFLSPSPYLKSSSTSSSSSLLKDISNFKTPKRPSQIPIFHSPCPQFFTASKRTPCPPSSFHRRHRTSLAPSSSAHRSKSTARKLKAFELEQSKSSRKAQIQKQNSLKSLSKSLTVWLNFLFENPRSCGCDLSICGDGDSGFVESVLGKGKRDSGSGIGIGVDVWRGPKRHRDLLWKREVENVVEFPNSMFSNLRSSLKDVCSFDDLKLRMRAYLSLGSCKEIFEVMTRVNKNIDEGRLKMKAHCAIVTDVGLKEKATRILMSYNPIWLRIGLYIIFGGDSLLSNVDVNSDQEIAFLKMVIEKQFFSHGGLAKAYAYNKMVEGLYRPGYYESLGNVILKRFLLLVLILDRAKCQSSLPLKYGIDGVDGGSPLLFTVQASIKSSRQVIHDFLSSDIMHGEGNILAHLVIVGYKLSYQQCPLIEYDFRVTDLFVDLQDGVRLCRAIQLLQHDSSILTKMVVPSDTRKKNLANCGFALQNLRQAGVSLCDEDGMTIVGDDVANGDKELTLSLLWNIFVHLQLPLLVNKTILLEEICKVRGINMGNSNTVNSAHLDMLLNWIQAICENYGFKIEKFSSLVDGKAIWCLLDYYFRKDLHCACSLEDPQKASGKESIMSAIDYPDAVHNFIFSQKLTTLLGNFPEVLQISDILEYNGACNDQSVAILLVFLASQLVIKKNMVA</sequence>
<dbReference type="GO" id="GO:0005737">
    <property type="term" value="C:cytoplasm"/>
    <property type="evidence" value="ECO:0007669"/>
    <property type="project" value="UniProtKB-SubCell"/>
</dbReference>
<accession>A0A2N9IPF2</accession>
<feature type="domain" description="Calponin-homology (CH)" evidence="5">
    <location>
        <begin position="401"/>
        <end position="523"/>
    </location>
</feature>
<dbReference type="InterPro" id="IPR051185">
    <property type="entry name" value="ASPM"/>
</dbReference>